<dbReference type="PANTHER" id="PTHR34072">
    <property type="entry name" value="ENZYMATIC POLYPROTEIN-RELATED"/>
    <property type="match status" value="1"/>
</dbReference>
<dbReference type="InterPro" id="IPR043502">
    <property type="entry name" value="DNA/RNA_pol_sf"/>
</dbReference>
<dbReference type="PANTHER" id="PTHR34072:SF57">
    <property type="entry name" value="RNA-DIRECTED DNA POLYMERASE"/>
    <property type="match status" value="1"/>
</dbReference>
<sequence>MSVRRGPLCLASERNNNRPLQLEKFHFMVKEGIVFGYRISKKGIEVGPAEAKVIERFHSPISVKGVRCFLGHKAFEEVKEKLVFVPVIISPNWSEPFEVICDSSGISLGVGDSATDNFSLRYLMEKINTKQRLIRWVLLLQKFDFEVKYRKGTENQAVDHLSSVEDEAMPELGEKAELMMHSKMNMYWLLP</sequence>
<keyword evidence="1" id="KW-1185">Reference proteome</keyword>
<dbReference type="SUPFAM" id="SSF56672">
    <property type="entry name" value="DNA/RNA polymerases"/>
    <property type="match status" value="1"/>
</dbReference>
<protein>
    <submittedName>
        <fullName evidence="2">Uncharacterized protein LOC107027506</fullName>
    </submittedName>
</protein>
<proteinExistence type="predicted"/>
<dbReference type="RefSeq" id="XP_015084146.1">
    <property type="nucleotide sequence ID" value="XM_015228660.1"/>
</dbReference>
<reference evidence="2" key="2">
    <citation type="submission" date="2025-08" db="UniProtKB">
        <authorList>
            <consortium name="RefSeq"/>
        </authorList>
    </citation>
    <scope>IDENTIFICATION</scope>
</reference>
<evidence type="ECO:0000313" key="2">
    <source>
        <dbReference type="RefSeq" id="XP_015084146.1"/>
    </source>
</evidence>
<dbReference type="GeneID" id="107027506"/>
<accession>A0ABM1HE20</accession>
<gene>
    <name evidence="2" type="primary">LOC107027506</name>
</gene>
<reference evidence="1" key="1">
    <citation type="journal article" date="2014" name="Nat. Genet.">
        <title>The genome of the stress-tolerant wild tomato species Solanum pennellii.</title>
        <authorList>
            <person name="Bolger A."/>
            <person name="Scossa F."/>
            <person name="Bolger M.E."/>
            <person name="Lanz C."/>
            <person name="Maumus F."/>
            <person name="Tohge T."/>
            <person name="Quesneville H."/>
            <person name="Alseekh S."/>
            <person name="Sorensen I."/>
            <person name="Lichtenstein G."/>
            <person name="Fich E.A."/>
            <person name="Conte M."/>
            <person name="Keller H."/>
            <person name="Schneeberger K."/>
            <person name="Schwacke R."/>
            <person name="Ofner I."/>
            <person name="Vrebalov J."/>
            <person name="Xu Y."/>
            <person name="Osorio S."/>
            <person name="Aflitos S.A."/>
            <person name="Schijlen E."/>
            <person name="Jimenez-Gomez J.M."/>
            <person name="Ryngajllo M."/>
            <person name="Kimura S."/>
            <person name="Kumar R."/>
            <person name="Koenig D."/>
            <person name="Headland L.R."/>
            <person name="Maloof J.N."/>
            <person name="Sinha N."/>
            <person name="van Ham R.C."/>
            <person name="Lankhorst R.K."/>
            <person name="Mao L."/>
            <person name="Vogel A."/>
            <person name="Arsova B."/>
            <person name="Panstruga R."/>
            <person name="Fei Z."/>
            <person name="Rose J.K."/>
            <person name="Zamir D."/>
            <person name="Carrari F."/>
            <person name="Giovannoni J.J."/>
            <person name="Weigel D."/>
            <person name="Usadel B."/>
            <person name="Fernie A.R."/>
        </authorList>
    </citation>
    <scope>NUCLEOTIDE SEQUENCE [LARGE SCALE GENOMIC DNA]</scope>
    <source>
        <strain evidence="1">cv. LA0716</strain>
    </source>
</reference>
<dbReference type="Proteomes" id="UP000694930">
    <property type="component" value="Chromosome 8"/>
</dbReference>
<evidence type="ECO:0000313" key="1">
    <source>
        <dbReference type="Proteomes" id="UP000694930"/>
    </source>
</evidence>
<name>A0ABM1HE20_SOLPN</name>
<organism evidence="1 2">
    <name type="scientific">Solanum pennellii</name>
    <name type="common">Tomato</name>
    <name type="synonym">Lycopersicon pennellii</name>
    <dbReference type="NCBI Taxonomy" id="28526"/>
    <lineage>
        <taxon>Eukaryota</taxon>
        <taxon>Viridiplantae</taxon>
        <taxon>Streptophyta</taxon>
        <taxon>Embryophyta</taxon>
        <taxon>Tracheophyta</taxon>
        <taxon>Spermatophyta</taxon>
        <taxon>Magnoliopsida</taxon>
        <taxon>eudicotyledons</taxon>
        <taxon>Gunneridae</taxon>
        <taxon>Pentapetalae</taxon>
        <taxon>asterids</taxon>
        <taxon>lamiids</taxon>
        <taxon>Solanales</taxon>
        <taxon>Solanaceae</taxon>
        <taxon>Solanoideae</taxon>
        <taxon>Solaneae</taxon>
        <taxon>Solanum</taxon>
        <taxon>Solanum subgen. Lycopersicon</taxon>
    </lineage>
</organism>